<dbReference type="AlphaFoldDB" id="A0A1Y5SAX9"/>
<evidence type="ECO:0000313" key="7">
    <source>
        <dbReference type="Proteomes" id="UP000193623"/>
    </source>
</evidence>
<feature type="transmembrane region" description="Helical" evidence="5">
    <location>
        <begin position="161"/>
        <end position="181"/>
    </location>
</feature>
<keyword evidence="3 5" id="KW-1133">Transmembrane helix</keyword>
<dbReference type="CDD" id="cd17393">
    <property type="entry name" value="MFS_MosC_like"/>
    <property type="match status" value="1"/>
</dbReference>
<comment type="subcellular location">
    <subcellularLocation>
        <location evidence="1">Membrane</location>
        <topology evidence="1">Multi-pass membrane protein</topology>
    </subcellularLocation>
</comment>
<feature type="transmembrane region" description="Helical" evidence="5">
    <location>
        <begin position="45"/>
        <end position="63"/>
    </location>
</feature>
<feature type="transmembrane region" description="Helical" evidence="5">
    <location>
        <begin position="99"/>
        <end position="117"/>
    </location>
</feature>
<sequence>MDNRDARAATYLIMALFALQPMAFGAWLALIPYIKDTLSLEKADLALALLGMPVALIAVLQVASRIVARIGIRRTFIYLFPLQTLAVLLPFFATGQTSLFFALASLGAIVAFMEVALNTYAGRLEKEADVMIMSRCHGFWALGVTAGSFMVTMLFGLGPLVAVLAVCAVSAGVGIFAAMNLPKLAGQEDGPAPKPQKLRDMPRILFIIAAFMFLVTMVEGAMTDWAAVYLSERQGGAPEDAGIAVTVFAGFLAAGRFVGDYMKARLGARGVARLTVGLAIAGLGLATIPEGPVFLFAGFALSGLGVSIAFPLGVSAAAGLDDQHEAQNIATIAMIAMSSFLIGPPLIGFLAEWLTLRTALMLLVPGLGVAWILAGTLPAKRS</sequence>
<feature type="transmembrane region" description="Helical" evidence="5">
    <location>
        <begin position="329"/>
        <end position="347"/>
    </location>
</feature>
<dbReference type="PANTHER" id="PTHR23514">
    <property type="entry name" value="BYPASS OF STOP CODON PROTEIN 6"/>
    <property type="match status" value="1"/>
</dbReference>
<feature type="transmembrane region" description="Helical" evidence="5">
    <location>
        <begin position="75"/>
        <end position="93"/>
    </location>
</feature>
<dbReference type="OrthoDB" id="9810941at2"/>
<evidence type="ECO:0000256" key="4">
    <source>
        <dbReference type="ARBA" id="ARBA00023136"/>
    </source>
</evidence>
<accession>A0A1Y5SAX9</accession>
<protein>
    <submittedName>
        <fullName evidence="6">Inner membrane protein YbjJ</fullName>
    </submittedName>
</protein>
<dbReference type="Pfam" id="PF07690">
    <property type="entry name" value="MFS_1"/>
    <property type="match status" value="1"/>
</dbReference>
<dbReference type="EMBL" id="FWFT01000002">
    <property type="protein sequence ID" value="SLN36540.1"/>
    <property type="molecule type" value="Genomic_DNA"/>
</dbReference>
<organism evidence="6 7">
    <name type="scientific">Pseudooctadecabacter jejudonensis</name>
    <dbReference type="NCBI Taxonomy" id="1391910"/>
    <lineage>
        <taxon>Bacteria</taxon>
        <taxon>Pseudomonadati</taxon>
        <taxon>Pseudomonadota</taxon>
        <taxon>Alphaproteobacteria</taxon>
        <taxon>Rhodobacterales</taxon>
        <taxon>Paracoccaceae</taxon>
        <taxon>Pseudooctadecabacter</taxon>
    </lineage>
</organism>
<feature type="transmembrane region" description="Helical" evidence="5">
    <location>
        <begin position="138"/>
        <end position="155"/>
    </location>
</feature>
<dbReference type="GO" id="GO:0022857">
    <property type="term" value="F:transmembrane transporter activity"/>
    <property type="evidence" value="ECO:0007669"/>
    <property type="project" value="InterPro"/>
</dbReference>
<dbReference type="InterPro" id="IPR036259">
    <property type="entry name" value="MFS_trans_sf"/>
</dbReference>
<feature type="transmembrane region" description="Helical" evidence="5">
    <location>
        <begin position="241"/>
        <end position="259"/>
    </location>
</feature>
<keyword evidence="7" id="KW-1185">Reference proteome</keyword>
<name>A0A1Y5SAX9_9RHOB</name>
<dbReference type="InterPro" id="IPR051788">
    <property type="entry name" value="MFS_Transporter"/>
</dbReference>
<dbReference type="PANTHER" id="PTHR23514:SF13">
    <property type="entry name" value="INNER MEMBRANE PROTEIN YBJJ"/>
    <property type="match status" value="1"/>
</dbReference>
<dbReference type="SUPFAM" id="SSF103473">
    <property type="entry name" value="MFS general substrate transporter"/>
    <property type="match status" value="1"/>
</dbReference>
<dbReference type="InterPro" id="IPR011701">
    <property type="entry name" value="MFS"/>
</dbReference>
<reference evidence="6 7" key="1">
    <citation type="submission" date="2017-03" db="EMBL/GenBank/DDBJ databases">
        <authorList>
            <person name="Afonso C.L."/>
            <person name="Miller P.J."/>
            <person name="Scott M.A."/>
            <person name="Spackman E."/>
            <person name="Goraichik I."/>
            <person name="Dimitrov K.M."/>
            <person name="Suarez D.L."/>
            <person name="Swayne D.E."/>
        </authorList>
    </citation>
    <scope>NUCLEOTIDE SEQUENCE [LARGE SCALE GENOMIC DNA]</scope>
    <source>
        <strain evidence="6 7">CECT 8397</strain>
    </source>
</reference>
<keyword evidence="4 5" id="KW-0472">Membrane</keyword>
<evidence type="ECO:0000256" key="5">
    <source>
        <dbReference type="SAM" id="Phobius"/>
    </source>
</evidence>
<feature type="transmembrane region" description="Helical" evidence="5">
    <location>
        <begin position="359"/>
        <end position="379"/>
    </location>
</feature>
<feature type="transmembrane region" description="Helical" evidence="5">
    <location>
        <begin position="294"/>
        <end position="317"/>
    </location>
</feature>
<evidence type="ECO:0000256" key="2">
    <source>
        <dbReference type="ARBA" id="ARBA00022692"/>
    </source>
</evidence>
<proteinExistence type="predicted"/>
<feature type="transmembrane region" description="Helical" evidence="5">
    <location>
        <begin position="12"/>
        <end position="33"/>
    </location>
</feature>
<feature type="transmembrane region" description="Helical" evidence="5">
    <location>
        <begin position="271"/>
        <end position="288"/>
    </location>
</feature>
<evidence type="ECO:0000256" key="3">
    <source>
        <dbReference type="ARBA" id="ARBA00022989"/>
    </source>
</evidence>
<keyword evidence="2 5" id="KW-0812">Transmembrane</keyword>
<dbReference type="Proteomes" id="UP000193623">
    <property type="component" value="Unassembled WGS sequence"/>
</dbReference>
<gene>
    <name evidence="6" type="primary">ybjJ</name>
    <name evidence="6" type="ORF">PSJ8397_01872</name>
</gene>
<evidence type="ECO:0000256" key="1">
    <source>
        <dbReference type="ARBA" id="ARBA00004141"/>
    </source>
</evidence>
<dbReference type="GO" id="GO:0016020">
    <property type="term" value="C:membrane"/>
    <property type="evidence" value="ECO:0007669"/>
    <property type="project" value="UniProtKB-SubCell"/>
</dbReference>
<evidence type="ECO:0000313" key="6">
    <source>
        <dbReference type="EMBL" id="SLN36540.1"/>
    </source>
</evidence>
<dbReference type="Gene3D" id="1.20.1250.20">
    <property type="entry name" value="MFS general substrate transporter like domains"/>
    <property type="match status" value="2"/>
</dbReference>
<feature type="transmembrane region" description="Helical" evidence="5">
    <location>
        <begin position="202"/>
        <end position="221"/>
    </location>
</feature>